<dbReference type="CDD" id="cd06259">
    <property type="entry name" value="YdcF-like"/>
    <property type="match status" value="1"/>
</dbReference>
<dbReference type="Pfam" id="PF02698">
    <property type="entry name" value="DUF218"/>
    <property type="match status" value="1"/>
</dbReference>
<dbReference type="Gene3D" id="3.40.50.620">
    <property type="entry name" value="HUPs"/>
    <property type="match status" value="1"/>
</dbReference>
<dbReference type="GO" id="GO:0043164">
    <property type="term" value="P:Gram-negative-bacterium-type cell wall biogenesis"/>
    <property type="evidence" value="ECO:0007669"/>
    <property type="project" value="TreeGrafter"/>
</dbReference>
<evidence type="ECO:0000259" key="1">
    <source>
        <dbReference type="Pfam" id="PF02698"/>
    </source>
</evidence>
<dbReference type="AlphaFoldDB" id="A0A3B1CXG2"/>
<accession>A0A3B1CXG2</accession>
<feature type="domain" description="DUF218" evidence="1">
    <location>
        <begin position="48"/>
        <end position="172"/>
    </location>
</feature>
<dbReference type="PANTHER" id="PTHR30336">
    <property type="entry name" value="INNER MEMBRANE PROTEIN, PROBABLE PERMEASE"/>
    <property type="match status" value="1"/>
</dbReference>
<dbReference type="InterPro" id="IPR014729">
    <property type="entry name" value="Rossmann-like_a/b/a_fold"/>
</dbReference>
<dbReference type="InterPro" id="IPR051599">
    <property type="entry name" value="Cell_Envelope_Assoc"/>
</dbReference>
<gene>
    <name evidence="2" type="ORF">MNBD_NITROSPINAE01-546</name>
</gene>
<organism evidence="2">
    <name type="scientific">hydrothermal vent metagenome</name>
    <dbReference type="NCBI Taxonomy" id="652676"/>
    <lineage>
        <taxon>unclassified sequences</taxon>
        <taxon>metagenomes</taxon>
        <taxon>ecological metagenomes</taxon>
    </lineage>
</organism>
<proteinExistence type="predicted"/>
<dbReference type="EMBL" id="UOGC01000157">
    <property type="protein sequence ID" value="VAX23935.1"/>
    <property type="molecule type" value="Genomic_DNA"/>
</dbReference>
<dbReference type="PANTHER" id="PTHR30336:SF4">
    <property type="entry name" value="ENVELOPE BIOGENESIS FACTOR ELYC"/>
    <property type="match status" value="1"/>
</dbReference>
<protein>
    <recommendedName>
        <fullName evidence="1">DUF218 domain-containing protein</fullName>
    </recommendedName>
</protein>
<evidence type="ECO:0000313" key="2">
    <source>
        <dbReference type="EMBL" id="VAX23935.1"/>
    </source>
</evidence>
<dbReference type="InterPro" id="IPR003848">
    <property type="entry name" value="DUF218"/>
</dbReference>
<sequence>MRRIYAFFRAGLAFIGFLSVLFIYASVGGVFQKAADFLSTARYTQNADYIVLLPGAGIPSGATMVRAYHAAAESRKNPSAYVIISHKVDGPLEESTGWAIRKELLLRSVPESKILLETKARNTHEHAKYILSASIGDPLTDKYLIVTSPTHIRRAVMAFTSEGFKNVYARSAEPAGGKEDLGKRSSIRYEIWGGMHLGLNVIREFIAIAYYKVSGWA</sequence>
<name>A0A3B1CXG2_9ZZZZ</name>
<reference evidence="2" key="1">
    <citation type="submission" date="2018-06" db="EMBL/GenBank/DDBJ databases">
        <authorList>
            <person name="Zhirakovskaya E."/>
        </authorList>
    </citation>
    <scope>NUCLEOTIDE SEQUENCE</scope>
</reference>
<dbReference type="GO" id="GO:0005886">
    <property type="term" value="C:plasma membrane"/>
    <property type="evidence" value="ECO:0007669"/>
    <property type="project" value="TreeGrafter"/>
</dbReference>
<dbReference type="GO" id="GO:0000270">
    <property type="term" value="P:peptidoglycan metabolic process"/>
    <property type="evidence" value="ECO:0007669"/>
    <property type="project" value="TreeGrafter"/>
</dbReference>